<evidence type="ECO:0000259" key="2">
    <source>
        <dbReference type="Pfam" id="PF07727"/>
    </source>
</evidence>
<organism evidence="3 4">
    <name type="scientific">Polarella glacialis</name>
    <name type="common">Dinoflagellate</name>
    <dbReference type="NCBI Taxonomy" id="89957"/>
    <lineage>
        <taxon>Eukaryota</taxon>
        <taxon>Sar</taxon>
        <taxon>Alveolata</taxon>
        <taxon>Dinophyceae</taxon>
        <taxon>Suessiales</taxon>
        <taxon>Suessiaceae</taxon>
        <taxon>Polarella</taxon>
    </lineage>
</organism>
<name>A0A813I7T9_POLGL</name>
<feature type="compositionally biased region" description="Low complexity" evidence="1">
    <location>
        <begin position="782"/>
        <end position="798"/>
    </location>
</feature>
<dbReference type="AlphaFoldDB" id="A0A813I7T9"/>
<feature type="compositionally biased region" description="Basic and acidic residues" evidence="1">
    <location>
        <begin position="69"/>
        <end position="80"/>
    </location>
</feature>
<protein>
    <recommendedName>
        <fullName evidence="2">Reverse transcriptase Ty1/copia-type domain-containing protein</fullName>
    </recommendedName>
</protein>
<feature type="region of interest" description="Disordered" evidence="1">
    <location>
        <begin position="22"/>
        <end position="80"/>
    </location>
</feature>
<feature type="compositionally biased region" description="Basic and acidic residues" evidence="1">
    <location>
        <begin position="50"/>
        <end position="61"/>
    </location>
</feature>
<proteinExistence type="predicted"/>
<dbReference type="CDD" id="cd09272">
    <property type="entry name" value="RNase_HI_RT_Ty1"/>
    <property type="match status" value="1"/>
</dbReference>
<dbReference type="Proteomes" id="UP000626109">
    <property type="component" value="Unassembled WGS sequence"/>
</dbReference>
<feature type="compositionally biased region" description="Polar residues" evidence="1">
    <location>
        <begin position="867"/>
        <end position="876"/>
    </location>
</feature>
<dbReference type="EMBL" id="CAJNNW010004740">
    <property type="protein sequence ID" value="CAE8646704.1"/>
    <property type="molecule type" value="Genomic_DNA"/>
</dbReference>
<dbReference type="Pfam" id="PF07727">
    <property type="entry name" value="RVT_2"/>
    <property type="match status" value="1"/>
</dbReference>
<feature type="region of interest" description="Disordered" evidence="1">
    <location>
        <begin position="867"/>
        <end position="995"/>
    </location>
</feature>
<accession>A0A813I7T9</accession>
<evidence type="ECO:0000313" key="3">
    <source>
        <dbReference type="EMBL" id="CAE8646704.1"/>
    </source>
</evidence>
<gene>
    <name evidence="3" type="ORF">PGLA2088_LOCUS5039</name>
</gene>
<comment type="caution">
    <text evidence="3">The sequence shown here is derived from an EMBL/GenBank/DDBJ whole genome shotgun (WGS) entry which is preliminary data.</text>
</comment>
<feature type="non-terminal residue" evidence="3">
    <location>
        <position position="1"/>
    </location>
</feature>
<feature type="domain" description="Reverse transcriptase Ty1/copia-type" evidence="2">
    <location>
        <begin position="203"/>
        <end position="392"/>
    </location>
</feature>
<sequence length="1025" mass="111604">MHFIHKFKLIKVESSVRELDVAQKASSKKRKPEDLLTLVPVPVSEDPVVDNDRKQAEHDTDNYNGEQTPNERESESESRNMSELALHAIEQICEKEKRNLMILVAKLTYVCSDGDSDDPATLGDHREKGAYPVLWCAAVTKNLTPSDPLSKTAEARNCVEAELGKLRKRGVWDESKVREWSQVRKEDDTATVSRNFPLIGIKNHENASTEWIWKGRIVVQGSNIKDVDNQYAIFNDVSSCPSTMTGARCFIAAASVQEDYDLLQSDGVQAYIQAKLTGPTTWIRLPKQWWPPEWDKYHDPVVPLVYALYGHPQAGMMWQTHMEHRIFALGFSRIEGWPSAYHHAETGCAFIVYVDDFVMIGPSKKLKALIQRVNKVIEMEEPTSLSKYLGCKHKSSVTYQGKVRTAETTFDMSEYLNTACDLYEAASGRKCRNADSPYAPELPLPQLLELRAEVGDLQPHAASLLMKLLYAARMSRPDLCTAITRLASRISRWDKDCDRRTHRLYDYVRTSANVRLKGCLSTDDFDEFVIHAWPDADQNGDAMSSKSTSGRYVEFQGKGGANTFPACWSASKQTATCSSTCEAETVSLSDCMKKDAIPIQMLMSLLLGKPVDVAAHEDNAACIIAVQKGYSPALRALPRTQRCAIGTLHEIFHEHVQKPDEGRCLLGKEPTETHKGDIFTKELQPHKFKVCREVAATATDECSKSAAAQSNQLAVIGKALGMNMNSFARSSWSLVLATCVSLQQGLRICSQLPVISACSPPPRGELAAAGRWLDGGRAAAVPSQPQQLSQQQLSQQQSRFRPPIASSVSQEQFLGAGRQPESGGSPRHQPVAAGSAAGSVNLQPAAAYRNRSGSPMPIASCGQTAQTFPTQRSATSHGAGGSPTPRQVAGMQQSPLRGRVIPPGGASGGSSPPHPGVVRLASAPQAPPQIVQANAPPHRQQRVSQSPANAPPYRQQRVSQSPVRWGSKGMGSAYSSVSHPGGAGSPQVPGFSALPPAPGSFTPGFVTAANSMPAVPSPLYGAPAE</sequence>
<feature type="region of interest" description="Disordered" evidence="1">
    <location>
        <begin position="778"/>
        <end position="836"/>
    </location>
</feature>
<evidence type="ECO:0000256" key="1">
    <source>
        <dbReference type="SAM" id="MobiDB-lite"/>
    </source>
</evidence>
<dbReference type="InterPro" id="IPR013103">
    <property type="entry name" value="RVT_2"/>
</dbReference>
<reference evidence="3" key="1">
    <citation type="submission" date="2021-02" db="EMBL/GenBank/DDBJ databases">
        <authorList>
            <person name="Dougan E. K."/>
            <person name="Rhodes N."/>
            <person name="Thang M."/>
            <person name="Chan C."/>
        </authorList>
    </citation>
    <scope>NUCLEOTIDE SEQUENCE</scope>
</reference>
<evidence type="ECO:0000313" key="4">
    <source>
        <dbReference type="Proteomes" id="UP000626109"/>
    </source>
</evidence>